<sequence length="65" mass="7540">MSTQLYAAIREDSKYFYQNPPQLPFPVTITNTTDAYRVLGNGDDYRLDDVYLFVKAGQTYRPINN</sequence>
<protein>
    <submittedName>
        <fullName evidence="1">Uncharacterized protein</fullName>
    </submittedName>
</protein>
<evidence type="ECO:0000313" key="1">
    <source>
        <dbReference type="EMBL" id="MFC6633562.1"/>
    </source>
</evidence>
<evidence type="ECO:0000313" key="2">
    <source>
        <dbReference type="Proteomes" id="UP001596425"/>
    </source>
</evidence>
<accession>A0ABW1YPQ0</accession>
<keyword evidence="2" id="KW-1185">Reference proteome</keyword>
<reference evidence="2" key="1">
    <citation type="journal article" date="2019" name="Int. J. Syst. Evol. Microbiol.">
        <title>The Global Catalogue of Microorganisms (GCM) 10K type strain sequencing project: providing services to taxonomists for standard genome sequencing and annotation.</title>
        <authorList>
            <consortium name="The Broad Institute Genomics Platform"/>
            <consortium name="The Broad Institute Genome Sequencing Center for Infectious Disease"/>
            <person name="Wu L."/>
            <person name="Ma J."/>
        </authorList>
    </citation>
    <scope>NUCLEOTIDE SEQUENCE [LARGE SCALE GENOMIC DNA]</scope>
    <source>
        <strain evidence="2">CGMCC 1.13718</strain>
    </source>
</reference>
<dbReference type="EMBL" id="JBHSVR010000001">
    <property type="protein sequence ID" value="MFC6633562.1"/>
    <property type="molecule type" value="Genomic_DNA"/>
</dbReference>
<organism evidence="1 2">
    <name type="scientific">Microbulbifer taiwanensis</name>
    <dbReference type="NCBI Taxonomy" id="986746"/>
    <lineage>
        <taxon>Bacteria</taxon>
        <taxon>Pseudomonadati</taxon>
        <taxon>Pseudomonadota</taxon>
        <taxon>Gammaproteobacteria</taxon>
        <taxon>Cellvibrionales</taxon>
        <taxon>Microbulbiferaceae</taxon>
        <taxon>Microbulbifer</taxon>
    </lineage>
</organism>
<name>A0ABW1YPQ0_9GAMM</name>
<dbReference type="Proteomes" id="UP001596425">
    <property type="component" value="Unassembled WGS sequence"/>
</dbReference>
<comment type="caution">
    <text evidence="1">The sequence shown here is derived from an EMBL/GenBank/DDBJ whole genome shotgun (WGS) entry which is preliminary data.</text>
</comment>
<dbReference type="RefSeq" id="WP_193192865.1">
    <property type="nucleotide sequence ID" value="NZ_JACZFR010000035.1"/>
</dbReference>
<proteinExistence type="predicted"/>
<gene>
    <name evidence="1" type="ORF">ACFQBM_09735</name>
</gene>